<keyword evidence="1" id="KW-1133">Transmembrane helix</keyword>
<sequence>MGELELTARRAWRRTTFLALIGAVVGAVIGWQLATTESGAVAVLTVVGFGASVGGLAGTFSILATTIGMSTAMQATTAGLSPAGKRMLTQAIKTGSPIQPRESDLALRAREHARLLCTYQPLALAQFLLLYIGIAGIQFPRLADDDVFGSAFAQFLCAALLITALIMTPILLRAARRSRRYLQASTVVVSPTPQA</sequence>
<gene>
    <name evidence="2" type="ORF">KK097_13910</name>
</gene>
<dbReference type="RefSeq" id="WP_214545223.1">
    <property type="nucleotide sequence ID" value="NZ_JAHEWS010000023.1"/>
</dbReference>
<reference evidence="2 3" key="1">
    <citation type="submission" date="2021-05" db="EMBL/GenBank/DDBJ databases">
        <title>Whole genome sequence of Curtobacterium flaccumfaciens pv. flaccumfaciens strain CFBP 8819.</title>
        <authorList>
            <person name="Osdaghi E."/>
            <person name="Taghouti G."/>
            <person name="Portier P."/>
            <person name="Fazliarab A."/>
            <person name="Taghavi S.M."/>
            <person name="Briand M."/>
            <person name="Le-Saux M."/>
            <person name="Jacques M.-A."/>
        </authorList>
    </citation>
    <scope>NUCLEOTIDE SEQUENCE [LARGE SCALE GENOMIC DNA]</scope>
    <source>
        <strain evidence="2 3">CFBP 8819</strain>
    </source>
</reference>
<feature type="transmembrane region" description="Helical" evidence="1">
    <location>
        <begin position="116"/>
        <end position="139"/>
    </location>
</feature>
<feature type="transmembrane region" description="Helical" evidence="1">
    <location>
        <begin position="40"/>
        <end position="64"/>
    </location>
</feature>
<dbReference type="EMBL" id="JAHEWS010000023">
    <property type="protein sequence ID" value="MBT1588909.1"/>
    <property type="molecule type" value="Genomic_DNA"/>
</dbReference>
<accession>A0ABS5VIR5</accession>
<proteinExistence type="predicted"/>
<keyword evidence="1" id="KW-0812">Transmembrane</keyword>
<evidence type="ECO:0000313" key="3">
    <source>
        <dbReference type="Proteomes" id="UP001519641"/>
    </source>
</evidence>
<dbReference type="Proteomes" id="UP001519641">
    <property type="component" value="Unassembled WGS sequence"/>
</dbReference>
<comment type="caution">
    <text evidence="2">The sequence shown here is derived from an EMBL/GenBank/DDBJ whole genome shotgun (WGS) entry which is preliminary data.</text>
</comment>
<protein>
    <submittedName>
        <fullName evidence="2">Uncharacterized protein</fullName>
    </submittedName>
</protein>
<name>A0ABS5VIR5_9MICO</name>
<feature type="transmembrane region" description="Helical" evidence="1">
    <location>
        <begin position="16"/>
        <end position="34"/>
    </location>
</feature>
<evidence type="ECO:0000313" key="2">
    <source>
        <dbReference type="EMBL" id="MBT1588909.1"/>
    </source>
</evidence>
<organism evidence="2 3">
    <name type="scientific">Curtobacterium aurantiacum</name>
    <dbReference type="NCBI Taxonomy" id="3236919"/>
    <lineage>
        <taxon>Bacteria</taxon>
        <taxon>Bacillati</taxon>
        <taxon>Actinomycetota</taxon>
        <taxon>Actinomycetes</taxon>
        <taxon>Micrococcales</taxon>
        <taxon>Microbacteriaceae</taxon>
        <taxon>Curtobacterium</taxon>
    </lineage>
</organism>
<feature type="transmembrane region" description="Helical" evidence="1">
    <location>
        <begin position="151"/>
        <end position="172"/>
    </location>
</feature>
<keyword evidence="1" id="KW-0472">Membrane</keyword>
<keyword evidence="3" id="KW-1185">Reference proteome</keyword>
<evidence type="ECO:0000256" key="1">
    <source>
        <dbReference type="SAM" id="Phobius"/>
    </source>
</evidence>